<dbReference type="KEGG" id="dap:Dacet_1942"/>
<dbReference type="OrthoDB" id="9793589at2"/>
<evidence type="ECO:0000256" key="3">
    <source>
        <dbReference type="ARBA" id="ARBA00022449"/>
    </source>
</evidence>
<evidence type="ECO:0000256" key="8">
    <source>
        <dbReference type="SAM" id="Phobius"/>
    </source>
</evidence>
<dbReference type="Gene3D" id="1.20.1530.20">
    <property type="match status" value="1"/>
</dbReference>
<feature type="transmembrane region" description="Helical" evidence="8">
    <location>
        <begin position="6"/>
        <end position="23"/>
    </location>
</feature>
<proteinExistence type="predicted"/>
<dbReference type="GO" id="GO:1902600">
    <property type="term" value="P:proton transmembrane transport"/>
    <property type="evidence" value="ECO:0007669"/>
    <property type="project" value="InterPro"/>
</dbReference>
<dbReference type="RefSeq" id="WP_013011215.1">
    <property type="nucleotide sequence ID" value="NC_013943.1"/>
</dbReference>
<evidence type="ECO:0000256" key="2">
    <source>
        <dbReference type="ARBA" id="ARBA00022448"/>
    </source>
</evidence>
<dbReference type="PaxDb" id="522772-Dacet_1942"/>
<protein>
    <submittedName>
        <fullName evidence="10">Sodium/hydrogen exchanger</fullName>
    </submittedName>
</protein>
<dbReference type="GO" id="GO:0016020">
    <property type="term" value="C:membrane"/>
    <property type="evidence" value="ECO:0007669"/>
    <property type="project" value="UniProtKB-SubCell"/>
</dbReference>
<feature type="transmembrane region" description="Helical" evidence="8">
    <location>
        <begin position="87"/>
        <end position="106"/>
    </location>
</feature>
<dbReference type="AlphaFoldDB" id="D4H142"/>
<evidence type="ECO:0000256" key="5">
    <source>
        <dbReference type="ARBA" id="ARBA00022989"/>
    </source>
</evidence>
<feature type="transmembrane region" description="Helical" evidence="8">
    <location>
        <begin position="265"/>
        <end position="284"/>
    </location>
</feature>
<evidence type="ECO:0000256" key="6">
    <source>
        <dbReference type="ARBA" id="ARBA00023065"/>
    </source>
</evidence>
<evidence type="ECO:0000259" key="9">
    <source>
        <dbReference type="Pfam" id="PF00999"/>
    </source>
</evidence>
<feature type="transmembrane region" description="Helical" evidence="8">
    <location>
        <begin position="112"/>
        <end position="130"/>
    </location>
</feature>
<keyword evidence="4 8" id="KW-0812">Transmembrane</keyword>
<feature type="transmembrane region" description="Helical" evidence="8">
    <location>
        <begin position="178"/>
        <end position="203"/>
    </location>
</feature>
<dbReference type="PANTHER" id="PTHR43562">
    <property type="entry name" value="NAPA-TYPE SODIUM/HYDROGEN ANTIPORTER"/>
    <property type="match status" value="1"/>
</dbReference>
<accession>D4H142</accession>
<keyword evidence="7 8" id="KW-0472">Membrane</keyword>
<dbReference type="HOGENOM" id="CLU_005126_7_1_0"/>
<dbReference type="Pfam" id="PF00999">
    <property type="entry name" value="Na_H_Exchanger"/>
    <property type="match status" value="1"/>
</dbReference>
<dbReference type="Proteomes" id="UP000002012">
    <property type="component" value="Chromosome"/>
</dbReference>
<evidence type="ECO:0000256" key="1">
    <source>
        <dbReference type="ARBA" id="ARBA00004141"/>
    </source>
</evidence>
<feature type="transmembrane region" description="Helical" evidence="8">
    <location>
        <begin position="54"/>
        <end position="75"/>
    </location>
</feature>
<feature type="transmembrane region" description="Helical" evidence="8">
    <location>
        <begin position="326"/>
        <end position="348"/>
    </location>
</feature>
<gene>
    <name evidence="10" type="ordered locus">Dacet_1942</name>
</gene>
<dbReference type="InParanoid" id="D4H142"/>
<keyword evidence="11" id="KW-1185">Reference proteome</keyword>
<evidence type="ECO:0000313" key="10">
    <source>
        <dbReference type="EMBL" id="ADD68705.1"/>
    </source>
</evidence>
<feature type="transmembrane region" description="Helical" evidence="8">
    <location>
        <begin position="224"/>
        <end position="253"/>
    </location>
</feature>
<evidence type="ECO:0000256" key="4">
    <source>
        <dbReference type="ARBA" id="ARBA00022692"/>
    </source>
</evidence>
<sequence>MHSSEAVFLLILVLGAYIAPILSRKLMFPPSVGEVLFGIAIAPIYHRIMHTQDIINFMAELGFLILMYLAGLEVDFENIRSMRKKELMSYVASISIIAALSMSISTTLGQKPIMGVAYMTVAIGLLYPVLQDLKLLDKPEGQSLLVLGGIGEIFSLAGLTFMSLYYQYGVGTQALMHLLGLIAFVLTIYAFSKLFHLLIWWYPRISNVLTTTGTASEMGIRANFVNMFIFVAGAALIGIEPIIGAFIGGMLFSLLFRSKHDIQEIFSGVGNGFLIPIFFINVGLNFKISYLANTEVIIGAVLISILLLLIRYLSMIHFLFTGVSFRLFMIAPVALSFPLTLMVTVAMFGMNYKVITETEAAMLIISALLTAIVYPMLTKTLAKRF</sequence>
<comment type="subcellular location">
    <subcellularLocation>
        <location evidence="1">Membrane</location>
        <topology evidence="1">Multi-pass membrane protein</topology>
    </subcellularLocation>
</comment>
<feature type="transmembrane region" description="Helical" evidence="8">
    <location>
        <begin position="360"/>
        <end position="377"/>
    </location>
</feature>
<feature type="domain" description="Cation/H+ exchanger transmembrane" evidence="9">
    <location>
        <begin position="14"/>
        <end position="383"/>
    </location>
</feature>
<evidence type="ECO:0000313" key="11">
    <source>
        <dbReference type="Proteomes" id="UP000002012"/>
    </source>
</evidence>
<organism evidence="10 11">
    <name type="scientific">Denitrovibrio acetiphilus (strain DSM 12809 / NBRC 114555 / N2460)</name>
    <dbReference type="NCBI Taxonomy" id="522772"/>
    <lineage>
        <taxon>Bacteria</taxon>
        <taxon>Pseudomonadati</taxon>
        <taxon>Deferribacterota</taxon>
        <taxon>Deferribacteres</taxon>
        <taxon>Deferribacterales</taxon>
        <taxon>Geovibrionaceae</taxon>
        <taxon>Denitrovibrio</taxon>
    </lineage>
</organism>
<feature type="transmembrane region" description="Helical" evidence="8">
    <location>
        <begin position="142"/>
        <end position="166"/>
    </location>
</feature>
<dbReference type="EMBL" id="CP001968">
    <property type="protein sequence ID" value="ADD68705.1"/>
    <property type="molecule type" value="Genomic_DNA"/>
</dbReference>
<keyword evidence="5 8" id="KW-1133">Transmembrane helix</keyword>
<dbReference type="GO" id="GO:0015297">
    <property type="term" value="F:antiporter activity"/>
    <property type="evidence" value="ECO:0007669"/>
    <property type="project" value="UniProtKB-KW"/>
</dbReference>
<evidence type="ECO:0000256" key="7">
    <source>
        <dbReference type="ARBA" id="ARBA00023136"/>
    </source>
</evidence>
<dbReference type="InterPro" id="IPR038770">
    <property type="entry name" value="Na+/solute_symporter_sf"/>
</dbReference>
<dbReference type="InterPro" id="IPR006153">
    <property type="entry name" value="Cation/H_exchanger_TM"/>
</dbReference>
<name>D4H142_DENA2</name>
<keyword evidence="2" id="KW-0813">Transport</keyword>
<keyword evidence="3" id="KW-0050">Antiport</keyword>
<dbReference type="PANTHER" id="PTHR43562:SF1">
    <property type="entry name" value="NA(+)_H(+) ANTIPORTER YJBQ-RELATED"/>
    <property type="match status" value="1"/>
</dbReference>
<feature type="transmembrane region" description="Helical" evidence="8">
    <location>
        <begin position="296"/>
        <end position="320"/>
    </location>
</feature>
<dbReference type="STRING" id="522772.Dacet_1942"/>
<keyword evidence="6" id="KW-0406">Ion transport</keyword>
<reference evidence="10 11" key="1">
    <citation type="journal article" date="2010" name="Stand. Genomic Sci.">
        <title>Complete genome sequence of Denitrovibrio acetiphilus type strain (N2460).</title>
        <authorList>
            <person name="Kiss H."/>
            <person name="Lang E."/>
            <person name="Lapidus A."/>
            <person name="Copeland A."/>
            <person name="Nolan M."/>
            <person name="Glavina Del Rio T."/>
            <person name="Chen F."/>
            <person name="Lucas S."/>
            <person name="Tice H."/>
            <person name="Cheng J.F."/>
            <person name="Han C."/>
            <person name="Goodwin L."/>
            <person name="Pitluck S."/>
            <person name="Liolios K."/>
            <person name="Pati A."/>
            <person name="Ivanova N."/>
            <person name="Mavromatis K."/>
            <person name="Chen A."/>
            <person name="Palaniappan K."/>
            <person name="Land M."/>
            <person name="Hauser L."/>
            <person name="Chang Y.J."/>
            <person name="Jeffries C.D."/>
            <person name="Detter J.C."/>
            <person name="Brettin T."/>
            <person name="Spring S."/>
            <person name="Rohde M."/>
            <person name="Goker M."/>
            <person name="Woyke T."/>
            <person name="Bristow J."/>
            <person name="Eisen J.A."/>
            <person name="Markowitz V."/>
            <person name="Hugenholtz P."/>
            <person name="Kyrpides N.C."/>
            <person name="Klenk H.P."/>
        </authorList>
    </citation>
    <scope>NUCLEOTIDE SEQUENCE [LARGE SCALE GENOMIC DNA]</scope>
    <source>
        <strain evidence="11">DSM 12809 / NBRC 114555 / N2460</strain>
    </source>
</reference>
<dbReference type="eggNOG" id="COG0475">
    <property type="taxonomic scope" value="Bacteria"/>
</dbReference>